<keyword evidence="1" id="KW-1133">Transmembrane helix</keyword>
<evidence type="ECO:0000313" key="5">
    <source>
        <dbReference type="Proteomes" id="UP000743107"/>
    </source>
</evidence>
<feature type="transmembrane region" description="Helical" evidence="1">
    <location>
        <begin position="413"/>
        <end position="430"/>
    </location>
</feature>
<dbReference type="PANTHER" id="PTHR38454:SF1">
    <property type="entry name" value="INTEGRAL MEMBRANE PROTEIN"/>
    <property type="match status" value="1"/>
</dbReference>
<feature type="transmembrane region" description="Helical" evidence="1">
    <location>
        <begin position="187"/>
        <end position="213"/>
    </location>
</feature>
<dbReference type="Pfam" id="PF09586">
    <property type="entry name" value="YfhO"/>
    <property type="match status" value="1"/>
</dbReference>
<feature type="transmembrane region" description="Helical" evidence="1">
    <location>
        <begin position="136"/>
        <end position="155"/>
    </location>
</feature>
<reference evidence="3" key="4">
    <citation type="submission" date="2020-11" db="EMBL/GenBank/DDBJ databases">
        <title>Antibiotic susceptibility profiles of Pediococcus pentosaceus from various origins and their implications for the safety assessment of strains with food-technology applications.</title>
        <authorList>
            <person name="Shani N."/>
            <person name="Oberhaensli S."/>
            <person name="Arias E."/>
        </authorList>
    </citation>
    <scope>NUCLEOTIDE SEQUENCE</scope>
    <source>
        <strain evidence="3">FAM 19164</strain>
    </source>
</reference>
<evidence type="ECO:0000256" key="1">
    <source>
        <dbReference type="SAM" id="Phobius"/>
    </source>
</evidence>
<feature type="transmembrane region" description="Helical" evidence="1">
    <location>
        <begin position="291"/>
        <end position="310"/>
    </location>
</feature>
<gene>
    <name evidence="2" type="ORF">GBO79_00540</name>
    <name evidence="3" type="ORF">ITQ97_02480</name>
</gene>
<name>A0A6L5A3K4_PEDPE</name>
<dbReference type="RefSeq" id="WP_159251083.1">
    <property type="nucleotide sequence ID" value="NZ_JABJXG010000017.1"/>
</dbReference>
<feature type="transmembrane region" description="Helical" evidence="1">
    <location>
        <begin position="839"/>
        <end position="861"/>
    </location>
</feature>
<feature type="transmembrane region" description="Helical" evidence="1">
    <location>
        <begin position="322"/>
        <end position="345"/>
    </location>
</feature>
<feature type="transmembrane region" description="Helical" evidence="1">
    <location>
        <begin position="379"/>
        <end position="398"/>
    </location>
</feature>
<reference evidence="4" key="3">
    <citation type="submission" date="2020-03" db="EMBL/GenBank/DDBJ databases">
        <title>SpeciesPrimer: A bioinformatics pipeline dedicated to the design of qPCR primers for the quantification of bacterial species.</title>
        <authorList>
            <person name="Dreier M."/>
            <person name="Berthoud H."/>
            <person name="Shani N."/>
            <person name="Wechsler D."/>
            <person name="Junier P."/>
        </authorList>
    </citation>
    <scope>NUCLEOTIDE SEQUENCE [LARGE SCALE GENOMIC DNA]</scope>
    <source>
        <strain evidence="4">FAM13073</strain>
    </source>
</reference>
<comment type="caution">
    <text evidence="3">The sequence shown here is derived from an EMBL/GenBank/DDBJ whole genome shotgun (WGS) entry which is preliminary data.</text>
</comment>
<organism evidence="3 5">
    <name type="scientific">Pediococcus pentosaceus</name>
    <dbReference type="NCBI Taxonomy" id="1255"/>
    <lineage>
        <taxon>Bacteria</taxon>
        <taxon>Bacillati</taxon>
        <taxon>Bacillota</taxon>
        <taxon>Bacilli</taxon>
        <taxon>Lactobacillales</taxon>
        <taxon>Lactobacillaceae</taxon>
        <taxon>Pediococcus</taxon>
    </lineage>
</organism>
<keyword evidence="1" id="KW-0812">Transmembrane</keyword>
<feature type="transmembrane region" description="Helical" evidence="1">
    <location>
        <begin position="233"/>
        <end position="253"/>
    </location>
</feature>
<feature type="transmembrane region" description="Helical" evidence="1">
    <location>
        <begin position="104"/>
        <end position="124"/>
    </location>
</feature>
<protein>
    <submittedName>
        <fullName evidence="3">YfhO family protein</fullName>
    </submittedName>
</protein>
<keyword evidence="1" id="KW-0472">Membrane</keyword>
<reference evidence="2" key="2">
    <citation type="submission" date="2019-12" db="EMBL/GenBank/DDBJ databases">
        <title>SpeciesPrimer: A bioinformatics pipeline dedicated to the design of qPCR primers for the quantification of bacterial species.</title>
        <authorList>
            <person name="Dreier M."/>
            <person name="Berthoud H."/>
            <person name="Shani N."/>
            <person name="Wechsler D."/>
            <person name="Junier P."/>
        </authorList>
    </citation>
    <scope>NUCLEOTIDE SEQUENCE</scope>
    <source>
        <strain evidence="2">FAM13073</strain>
    </source>
</reference>
<dbReference type="AlphaFoldDB" id="A0A6L5A3K4"/>
<keyword evidence="4" id="KW-1185">Reference proteome</keyword>
<dbReference type="Proteomes" id="UP000472573">
    <property type="component" value="Unassembled WGS sequence"/>
</dbReference>
<dbReference type="PANTHER" id="PTHR38454">
    <property type="entry name" value="INTEGRAL MEMBRANE PROTEIN-RELATED"/>
    <property type="match status" value="1"/>
</dbReference>
<evidence type="ECO:0000313" key="3">
    <source>
        <dbReference type="EMBL" id="MBF7126704.1"/>
    </source>
</evidence>
<sequence>MDFIKKHQNLILSGCIPACIMLAYFVYRGFAPFGTSSLLTVDMGQQYVAFYEYFRSTLISHPGQFFYSFSNGLGGDMFGTWAYYLFSPTNLLLLFFKKESITSGILVITVLKYALAGLTSAIYLQHLAQKNKITTPRASVVGFATAYSLMAFSIANQLNLFWLDAPILLPLIILGLDALIDQNQIKIFVTTMSLMVIINYYFAYMIGIFTLIYFLWRASPLSWKKIFHYVQSWIYVLVFSAIAWMPTLWALLHGKAQYTENSIKWSFAYTPLKMLTKLMPGTFSFKQMSDGLPNIYVGMFVLMAFVAYFFNKNIGLKRRLGALLITTFFLLSFCLTPLNLFWHAMQFPWWYAYRFSFIFSFWVLILAFEGLLHPVQEALLKPIIAGLALISLVAYISTKNLPKISDFMTKNQIQFGVIIFIAALVFWVGFQAKDFNPGLTPILVCFMALDLSVNAIWSLNRISYVSQTEFAQYSSAARNAIDQIKDQGHHFSRIGTNYSRTKNDPIQLGFNSGSSFNSNLETNMLDMMSALGQPTTSGNVTYMNGTLISDALLNFKYWSFVNNETDHNPFSTKSVRHDVLKRYHQIGNTKYADNYLNQYALPLGLTTTRPVSNTKKIGNPLQYQSNLLKKISNHSQNLFTDITNQAQIYFSNVTSTPNIKNGLLTKQKLNKAATVTFEYEPKNNNPIYITAGSQLSHDNADIFVNNQRITEDLDYDQPIVLSIADQMKGKKVRIQIVLKKQSLLLSDFSVAELHYGTFKQDYQAAKTNSLTQVKNAGNVVTGNLNVNSDKPYLFTSIPYSSGWHIKIDGKTIPTSKVGNYFLGSNVKLTSGKHQIKFTYIPPFFMLGMSITIIGFLMLVLLQQKKLFTHKK</sequence>
<feature type="transmembrane region" description="Helical" evidence="1">
    <location>
        <begin position="161"/>
        <end position="180"/>
    </location>
</feature>
<dbReference type="EMBL" id="WENB01000001">
    <property type="protein sequence ID" value="KAF0414844.1"/>
    <property type="molecule type" value="Genomic_DNA"/>
</dbReference>
<evidence type="ECO:0000313" key="2">
    <source>
        <dbReference type="EMBL" id="KAF0414844.1"/>
    </source>
</evidence>
<evidence type="ECO:0000313" key="4">
    <source>
        <dbReference type="Proteomes" id="UP000472573"/>
    </source>
</evidence>
<reference evidence="2" key="1">
    <citation type="submission" date="2019-10" db="EMBL/GenBank/DDBJ databases">
        <authorList>
            <person name="Irmler S."/>
            <person name="Berthoud H."/>
            <person name="Roetschi A."/>
            <person name="Arias E."/>
            <person name="Shani N."/>
            <person name="Wuethrich D."/>
            <person name="Bruggmann R."/>
        </authorList>
    </citation>
    <scope>NUCLEOTIDE SEQUENCE</scope>
    <source>
        <strain evidence="2">FAM13073</strain>
    </source>
</reference>
<dbReference type="Proteomes" id="UP000743107">
    <property type="component" value="Unassembled WGS sequence"/>
</dbReference>
<proteinExistence type="predicted"/>
<dbReference type="InterPro" id="IPR018580">
    <property type="entry name" value="Uncharacterised_YfhO"/>
</dbReference>
<feature type="transmembrane region" description="Helical" evidence="1">
    <location>
        <begin position="442"/>
        <end position="459"/>
    </location>
</feature>
<dbReference type="EMBL" id="JADOFV010000001">
    <property type="protein sequence ID" value="MBF7126704.1"/>
    <property type="molecule type" value="Genomic_DNA"/>
</dbReference>
<feature type="transmembrane region" description="Helical" evidence="1">
    <location>
        <begin position="9"/>
        <end position="27"/>
    </location>
</feature>
<feature type="transmembrane region" description="Helical" evidence="1">
    <location>
        <begin position="351"/>
        <end position="372"/>
    </location>
</feature>
<accession>A0A6L5A3K4</accession>